<evidence type="ECO:0000256" key="1">
    <source>
        <dbReference type="ARBA" id="ARBA00004141"/>
    </source>
</evidence>
<evidence type="ECO:0000256" key="2">
    <source>
        <dbReference type="ARBA" id="ARBA00022692"/>
    </source>
</evidence>
<sequence length="324" mass="34660">MAPLVYGGTILTHLFGGSAGREGTALQMAGALADQFSRPMRLSQEERSILLIAAVAGGFGSVFGTPLAGAVFALEFYFIGRMRYHALFPALLTAVFSDQVARMWNAHHTHYHIDVVPLQTWQGIGWALVAGLLFALCAATFSKAMKGMSVFWKNKIAYAPMRTFMGGMLVILGVYLLGTSKYIGLGVPTIVSAFEQQQLPYDFALKLLFTVVTLSAGFKGGEVTPLFFVGATLGNALSFFIPLPTAMLAGMGFVAVFAGATNTPIACTLMGIELFGAEGAVYIAIACFTAYLFSGNTSIYRKQRIGEPKNGSTSFQDKTISDVD</sequence>
<keyword evidence="4 5" id="KW-0472">Membrane</keyword>
<evidence type="ECO:0000256" key="5">
    <source>
        <dbReference type="SAM" id="Phobius"/>
    </source>
</evidence>
<keyword evidence="7" id="KW-1185">Reference proteome</keyword>
<feature type="transmembrane region" description="Helical" evidence="5">
    <location>
        <begin position="233"/>
        <end position="260"/>
    </location>
</feature>
<feature type="transmembrane region" description="Helical" evidence="5">
    <location>
        <begin position="163"/>
        <end position="183"/>
    </location>
</feature>
<evidence type="ECO:0000313" key="7">
    <source>
        <dbReference type="Proteomes" id="UP001500394"/>
    </source>
</evidence>
<evidence type="ECO:0000313" key="6">
    <source>
        <dbReference type="EMBL" id="GAA4511592.1"/>
    </source>
</evidence>
<feature type="transmembrane region" description="Helical" evidence="5">
    <location>
        <begin position="49"/>
        <end position="74"/>
    </location>
</feature>
<name>A0ABP8QW24_9SPHI</name>
<protein>
    <recommendedName>
        <fullName evidence="8">H(+)/Cl(-) exchange transporter ClcA</fullName>
    </recommendedName>
</protein>
<comment type="subcellular location">
    <subcellularLocation>
        <location evidence="1">Membrane</location>
        <topology evidence="1">Multi-pass membrane protein</topology>
    </subcellularLocation>
</comment>
<comment type="caution">
    <text evidence="6">The sequence shown here is derived from an EMBL/GenBank/DDBJ whole genome shotgun (WGS) entry which is preliminary data.</text>
</comment>
<dbReference type="PANTHER" id="PTHR43427:SF12">
    <property type="entry name" value="CHLORIDE TRANSPORTER"/>
    <property type="match status" value="1"/>
</dbReference>
<dbReference type="InterPro" id="IPR014743">
    <property type="entry name" value="Cl-channel_core"/>
</dbReference>
<evidence type="ECO:0000256" key="4">
    <source>
        <dbReference type="ARBA" id="ARBA00023136"/>
    </source>
</evidence>
<dbReference type="Gene3D" id="1.10.3080.10">
    <property type="entry name" value="Clc chloride channel"/>
    <property type="match status" value="1"/>
</dbReference>
<organism evidence="6 7">
    <name type="scientific">Sphingobacterium thermophilum</name>
    <dbReference type="NCBI Taxonomy" id="768534"/>
    <lineage>
        <taxon>Bacteria</taxon>
        <taxon>Pseudomonadati</taxon>
        <taxon>Bacteroidota</taxon>
        <taxon>Sphingobacteriia</taxon>
        <taxon>Sphingobacteriales</taxon>
        <taxon>Sphingobacteriaceae</taxon>
        <taxon>Sphingobacterium</taxon>
    </lineage>
</organism>
<gene>
    <name evidence="6" type="ORF">GCM10023173_04480</name>
</gene>
<dbReference type="InterPro" id="IPR050368">
    <property type="entry name" value="ClC-type_chloride_channel"/>
</dbReference>
<reference evidence="7" key="1">
    <citation type="journal article" date="2019" name="Int. J. Syst. Evol. Microbiol.">
        <title>The Global Catalogue of Microorganisms (GCM) 10K type strain sequencing project: providing services to taxonomists for standard genome sequencing and annotation.</title>
        <authorList>
            <consortium name="The Broad Institute Genomics Platform"/>
            <consortium name="The Broad Institute Genome Sequencing Center for Infectious Disease"/>
            <person name="Wu L."/>
            <person name="Ma J."/>
        </authorList>
    </citation>
    <scope>NUCLEOTIDE SEQUENCE [LARGE SCALE GENOMIC DNA]</scope>
    <source>
        <strain evidence="7">JCM 17858</strain>
    </source>
</reference>
<feature type="transmembrane region" description="Helical" evidence="5">
    <location>
        <begin position="280"/>
        <end position="300"/>
    </location>
</feature>
<keyword evidence="3 5" id="KW-1133">Transmembrane helix</keyword>
<feature type="transmembrane region" description="Helical" evidence="5">
    <location>
        <begin position="203"/>
        <end position="221"/>
    </location>
</feature>
<accession>A0ABP8QW24</accession>
<keyword evidence="2 5" id="KW-0812">Transmembrane</keyword>
<dbReference type="InterPro" id="IPR001807">
    <property type="entry name" value="ClC"/>
</dbReference>
<evidence type="ECO:0000256" key="3">
    <source>
        <dbReference type="ARBA" id="ARBA00022989"/>
    </source>
</evidence>
<evidence type="ECO:0008006" key="8">
    <source>
        <dbReference type="Google" id="ProtNLM"/>
    </source>
</evidence>
<dbReference type="EMBL" id="BAABGR010000006">
    <property type="protein sequence ID" value="GAA4511592.1"/>
    <property type="molecule type" value="Genomic_DNA"/>
</dbReference>
<dbReference type="PANTHER" id="PTHR43427">
    <property type="entry name" value="CHLORIDE CHANNEL PROTEIN CLC-E"/>
    <property type="match status" value="1"/>
</dbReference>
<feature type="transmembrane region" description="Helical" evidence="5">
    <location>
        <begin position="124"/>
        <end position="142"/>
    </location>
</feature>
<dbReference type="SUPFAM" id="SSF81340">
    <property type="entry name" value="Clc chloride channel"/>
    <property type="match status" value="1"/>
</dbReference>
<dbReference type="Proteomes" id="UP001500394">
    <property type="component" value="Unassembled WGS sequence"/>
</dbReference>
<dbReference type="Pfam" id="PF00654">
    <property type="entry name" value="Voltage_CLC"/>
    <property type="match status" value="1"/>
</dbReference>
<proteinExistence type="predicted"/>